<comment type="caution">
    <text evidence="11">The sequence shown here is derived from an EMBL/GenBank/DDBJ whole genome shotgun (WGS) entry which is preliminary data.</text>
</comment>
<dbReference type="OMA" id="RIGEWNT"/>
<keyword evidence="7 8" id="KW-0067">ATP-binding</keyword>
<dbReference type="AlphaFoldDB" id="A0A8S1M630"/>
<dbReference type="PROSITE" id="PS50011">
    <property type="entry name" value="PROTEIN_KINASE_DOM"/>
    <property type="match status" value="1"/>
</dbReference>
<name>A0A8S1M630_PARPR</name>
<feature type="domain" description="PH" evidence="9">
    <location>
        <begin position="322"/>
        <end position="421"/>
    </location>
</feature>
<dbReference type="Pfam" id="PF00169">
    <property type="entry name" value="PH"/>
    <property type="match status" value="1"/>
</dbReference>
<sequence length="756" mass="89400">MQKQEIQLNNYDDISLKIQSSQQNRCILEQQALNYEMNKQNESIFTTLENFECYPDLQNRLADAIKQENLQFKQYHKKVSQTLNEAKTIVLDYFKKTKEEIKKIINSLKTTEFLYKITQSSQEKIKQSLIEQPNKEKYQKEKFNDIVQMLNILIQYSKSFHQLKFEISKTEQLFNNQVQITGNYNFGLKHGCHFYKFLDLQFKGGEYKYGIKEGLWKEILWARSEPIELIYEQGQYLNGKRIGEWNTIDLIANQILSNGTYDEFGNKQGKWLEMKIKHDENNNIKIVEWHQNYINDFPQNERRLTSIIRNSLILSQANCPQIPITEGYFIKQGKSKQLENEIFVQLQPQSQMLYLYQSQSFNVQPNEIINLISIHSVFHQKNTKKNNIVEINFLNGKKVQFMTKTERAAKKWVDSLNQALLYNQWITEKQNSSISVQDVSEDINNEKIFIEDNVLQNQNYQYLKEGFDDIFSLDIKQFELQKQLGEGLFGKVFLAKYKNNNIYALKQMQKSFLKKQNYLKYAITEMEILKSVDCPFIIKSYAILENEKYYYIIMEYCPGRDLIHNLIIHGKFNENEVRFYMAELIIAIEYLHNKDILYRDLKPENILIDRRGHIKLIDFGLCKTDIKDGERSHSFCGSPYYMSPEMIDQRGATKASDIYGLGAIFYELLTGKSPYFDKNQENVKQNIKDAKLTYPNNISQSARDLILQMLEIDETKRITLNAIKSNKFFSGVDWGRMYKQQYTPPIREFEDLSDDD</sequence>
<evidence type="ECO:0000313" key="12">
    <source>
        <dbReference type="Proteomes" id="UP000688137"/>
    </source>
</evidence>
<dbReference type="Proteomes" id="UP000688137">
    <property type="component" value="Unassembled WGS sequence"/>
</dbReference>
<evidence type="ECO:0000256" key="3">
    <source>
        <dbReference type="ARBA" id="ARBA00022553"/>
    </source>
</evidence>
<keyword evidence="3" id="KW-0597">Phosphoprotein</keyword>
<evidence type="ECO:0000256" key="4">
    <source>
        <dbReference type="ARBA" id="ARBA00022679"/>
    </source>
</evidence>
<keyword evidence="12" id="KW-1185">Reference proteome</keyword>
<evidence type="ECO:0000256" key="5">
    <source>
        <dbReference type="ARBA" id="ARBA00022741"/>
    </source>
</evidence>
<evidence type="ECO:0000313" key="11">
    <source>
        <dbReference type="EMBL" id="CAD8075229.1"/>
    </source>
</evidence>
<dbReference type="PANTHER" id="PTHR24351">
    <property type="entry name" value="RIBOSOMAL PROTEIN S6 KINASE"/>
    <property type="match status" value="1"/>
</dbReference>
<dbReference type="PROSITE" id="PS50003">
    <property type="entry name" value="PH_DOMAIN"/>
    <property type="match status" value="1"/>
</dbReference>
<evidence type="ECO:0000259" key="9">
    <source>
        <dbReference type="PROSITE" id="PS50003"/>
    </source>
</evidence>
<dbReference type="InterPro" id="IPR017441">
    <property type="entry name" value="Protein_kinase_ATP_BS"/>
</dbReference>
<dbReference type="InterPro" id="IPR008271">
    <property type="entry name" value="Ser/Thr_kinase_AS"/>
</dbReference>
<dbReference type="InterPro" id="IPR001849">
    <property type="entry name" value="PH_domain"/>
</dbReference>
<dbReference type="SMART" id="SM00220">
    <property type="entry name" value="S_TKc"/>
    <property type="match status" value="1"/>
</dbReference>
<keyword evidence="5 8" id="KW-0547">Nucleotide-binding</keyword>
<dbReference type="InterPro" id="IPR045270">
    <property type="entry name" value="STKc_AGC"/>
</dbReference>
<comment type="similarity">
    <text evidence="1">Belongs to the protein kinase superfamily. AGC Ser/Thr protein kinase family. RAC subfamily.</text>
</comment>
<reference evidence="11" key="1">
    <citation type="submission" date="2021-01" db="EMBL/GenBank/DDBJ databases">
        <authorList>
            <consortium name="Genoscope - CEA"/>
            <person name="William W."/>
        </authorList>
    </citation>
    <scope>NUCLEOTIDE SEQUENCE</scope>
</reference>
<protein>
    <submittedName>
        <fullName evidence="11">Uncharacterized protein</fullName>
    </submittedName>
</protein>
<proteinExistence type="inferred from homology"/>
<evidence type="ECO:0000256" key="2">
    <source>
        <dbReference type="ARBA" id="ARBA00022527"/>
    </source>
</evidence>
<dbReference type="EMBL" id="CAJJDM010000054">
    <property type="protein sequence ID" value="CAD8075229.1"/>
    <property type="molecule type" value="Genomic_DNA"/>
</dbReference>
<dbReference type="Pfam" id="PF00069">
    <property type="entry name" value="Pkinase"/>
    <property type="match status" value="1"/>
</dbReference>
<evidence type="ECO:0000259" key="10">
    <source>
        <dbReference type="PROSITE" id="PS50011"/>
    </source>
</evidence>
<dbReference type="GO" id="GO:0005524">
    <property type="term" value="F:ATP binding"/>
    <property type="evidence" value="ECO:0007669"/>
    <property type="project" value="UniProtKB-UniRule"/>
</dbReference>
<gene>
    <name evidence="11" type="ORF">PPRIM_AZ9-3.1.T0540098</name>
</gene>
<evidence type="ECO:0000256" key="1">
    <source>
        <dbReference type="ARBA" id="ARBA00006935"/>
    </source>
</evidence>
<feature type="binding site" evidence="8">
    <location>
        <position position="506"/>
    </location>
    <ligand>
        <name>ATP</name>
        <dbReference type="ChEBI" id="CHEBI:30616"/>
    </ligand>
</feature>
<organism evidence="11 12">
    <name type="scientific">Paramecium primaurelia</name>
    <dbReference type="NCBI Taxonomy" id="5886"/>
    <lineage>
        <taxon>Eukaryota</taxon>
        <taxon>Sar</taxon>
        <taxon>Alveolata</taxon>
        <taxon>Ciliophora</taxon>
        <taxon>Intramacronucleata</taxon>
        <taxon>Oligohymenophorea</taxon>
        <taxon>Peniculida</taxon>
        <taxon>Parameciidae</taxon>
        <taxon>Paramecium</taxon>
    </lineage>
</organism>
<keyword evidence="2" id="KW-0723">Serine/threonine-protein kinase</keyword>
<evidence type="ECO:0000256" key="7">
    <source>
        <dbReference type="ARBA" id="ARBA00022840"/>
    </source>
</evidence>
<dbReference type="FunFam" id="1.10.510.10:FF:000048">
    <property type="entry name" value="Protein kinase C"/>
    <property type="match status" value="1"/>
</dbReference>
<keyword evidence="4" id="KW-0808">Transferase</keyword>
<dbReference type="CDD" id="cd05123">
    <property type="entry name" value="STKc_AGC"/>
    <property type="match status" value="1"/>
</dbReference>
<feature type="domain" description="Protein kinase" evidence="10">
    <location>
        <begin position="478"/>
        <end position="729"/>
    </location>
</feature>
<dbReference type="GO" id="GO:0004674">
    <property type="term" value="F:protein serine/threonine kinase activity"/>
    <property type="evidence" value="ECO:0007669"/>
    <property type="project" value="UniProtKB-KW"/>
</dbReference>
<evidence type="ECO:0000256" key="6">
    <source>
        <dbReference type="ARBA" id="ARBA00022777"/>
    </source>
</evidence>
<dbReference type="PROSITE" id="PS00108">
    <property type="entry name" value="PROTEIN_KINASE_ST"/>
    <property type="match status" value="1"/>
</dbReference>
<accession>A0A8S1M630</accession>
<keyword evidence="6" id="KW-0418">Kinase</keyword>
<dbReference type="PROSITE" id="PS00107">
    <property type="entry name" value="PROTEIN_KINASE_ATP"/>
    <property type="match status" value="1"/>
</dbReference>
<dbReference type="SMART" id="SM00233">
    <property type="entry name" value="PH"/>
    <property type="match status" value="1"/>
</dbReference>
<evidence type="ECO:0000256" key="8">
    <source>
        <dbReference type="PROSITE-ProRule" id="PRU10141"/>
    </source>
</evidence>
<dbReference type="InterPro" id="IPR000719">
    <property type="entry name" value="Prot_kinase_dom"/>
</dbReference>